<dbReference type="PANTHER" id="PTHR33657:SF6">
    <property type="entry name" value="SECRETED PROTEIN"/>
    <property type="match status" value="1"/>
</dbReference>
<evidence type="ECO:0000313" key="4">
    <source>
        <dbReference type="EMBL" id="KAG7054323.1"/>
    </source>
</evidence>
<dbReference type="PANTHER" id="PTHR33657">
    <property type="entry name" value="DOMAIN PROTEIN, PUTATIVE (AFU_ORTHOLOGUE AFUA_5G00600)-RELATED"/>
    <property type="match status" value="1"/>
</dbReference>
<gene>
    <name evidence="4" type="ORF">JMJ77_001390</name>
</gene>
<keyword evidence="1" id="KW-0732">Signal</keyword>
<sequence length="829" mass="89562">MSLSMSSRKGQRALAKAAFWLLGAALVSPSRALTLRQTAEPPTKLPKWATENDLRHQPALDFDGNGCYNVPAIGCDKRVSEGLYEGSGEWQGCRDEADLDNSNVYSRQRCNNGWCAYMYDYYFEKDYAVGPGTGHRHDWEHIIVLVPDDSTVQKIVCASAHGGYDCKNANEVRWHNEVHPKIVYHKDGPSTHAFRFANAADDELENHKKEWQLADLVSWNGFPTSDHRNILENHNFGSASFGIGHQFADNLGKLVDWQCSKLANGQVICTNPLLLIEFDKDIDEGSPGNLPPNNGCNPPSDPEPEPEPERPDLRVLPLGDSITNGFGSSSDAGYRGYFYNLATEVHNVVDMIGSVRSGDAEDADHEGHNGAIIDEISGYAERVLPQRPNVVLLHAGTNDMGSDAGAAGAVNRLMSLVDMIIAKCPDATVLVARIIPSTSTSMQARTNAFNDGIENAINARADDGKKVLLIRMDEAVSTADLIDGLHPNDLGYIIMATNWWNGVQRAFENGWIEDPVAGQPPDNGGGGVVCGTVPTWIPQGTIASGGGLGSAALENNVTGVFMADIDGDGRDDYLHVSENGEVYMYWNIGKAPDEGPNAGKVQWQSIGVIASGGGAQGHQVHFADIDGDGRSEFIWVKDSGSATVWWNRGFASDGQVKVIWGPGAGEEIATGIGDGQGVRFADMNGDGKADFIHLADNGAATLYINQGRRETGGWGWWNWGVIASGVGTSRENIRFADLNGDGRDDYIAVDSATGGLNAWYNRGPQSQNWAAVAPLVWWNPGSIASGVSYLPNWSTSNMVTFGDLNGDSRDEYLYIGIEDSSVYAFLNGC</sequence>
<organism evidence="4 5">
    <name type="scientific">Colletotrichum scovillei</name>
    <dbReference type="NCBI Taxonomy" id="1209932"/>
    <lineage>
        <taxon>Eukaryota</taxon>
        <taxon>Fungi</taxon>
        <taxon>Dikarya</taxon>
        <taxon>Ascomycota</taxon>
        <taxon>Pezizomycotina</taxon>
        <taxon>Sordariomycetes</taxon>
        <taxon>Hypocreomycetidae</taxon>
        <taxon>Glomerellales</taxon>
        <taxon>Glomerellaceae</taxon>
        <taxon>Colletotrichum</taxon>
        <taxon>Colletotrichum acutatum species complex</taxon>
    </lineage>
</organism>
<dbReference type="AlphaFoldDB" id="A0A9P7UF20"/>
<dbReference type="CDD" id="cd01833">
    <property type="entry name" value="XynB_like"/>
    <property type="match status" value="1"/>
</dbReference>
<dbReference type="EMBL" id="JAESDN010000003">
    <property type="protein sequence ID" value="KAG7054323.1"/>
    <property type="molecule type" value="Genomic_DNA"/>
</dbReference>
<feature type="region of interest" description="Disordered" evidence="2">
    <location>
        <begin position="284"/>
        <end position="318"/>
    </location>
</feature>
<evidence type="ECO:0000256" key="2">
    <source>
        <dbReference type="SAM" id="MobiDB-lite"/>
    </source>
</evidence>
<name>A0A9P7UF20_9PEZI</name>
<keyword evidence="4" id="KW-0378">Hydrolase</keyword>
<dbReference type="InterPro" id="IPR013517">
    <property type="entry name" value="FG-GAP"/>
</dbReference>
<evidence type="ECO:0000259" key="3">
    <source>
        <dbReference type="Pfam" id="PF13472"/>
    </source>
</evidence>
<accession>A0A9P7UF20</accession>
<dbReference type="InterPro" id="IPR028994">
    <property type="entry name" value="Integrin_alpha_N"/>
</dbReference>
<dbReference type="Pfam" id="PF13517">
    <property type="entry name" value="FG-GAP_3"/>
    <property type="match status" value="1"/>
</dbReference>
<dbReference type="SUPFAM" id="SSF69318">
    <property type="entry name" value="Integrin alpha N-terminal domain"/>
    <property type="match status" value="1"/>
</dbReference>
<reference evidence="4" key="1">
    <citation type="submission" date="2021-05" db="EMBL/GenBank/DDBJ databases">
        <title>Comparative genomics of three Colletotrichum scovillei strains and genetic complementation revealed genes involved fungal growth and virulence on chili pepper.</title>
        <authorList>
            <person name="Hsieh D.-K."/>
            <person name="Chuang S.-C."/>
            <person name="Chen C.-Y."/>
            <person name="Chao Y.-T."/>
            <person name="Lu M.-Y.J."/>
            <person name="Lee M.-H."/>
            <person name="Shih M.-C."/>
        </authorList>
    </citation>
    <scope>NUCLEOTIDE SEQUENCE</scope>
    <source>
        <strain evidence="4">Coll-153</strain>
    </source>
</reference>
<dbReference type="Proteomes" id="UP000699042">
    <property type="component" value="Unassembled WGS sequence"/>
</dbReference>
<dbReference type="InterPro" id="IPR013830">
    <property type="entry name" value="SGNH_hydro"/>
</dbReference>
<dbReference type="Gene3D" id="3.40.50.1110">
    <property type="entry name" value="SGNH hydrolase"/>
    <property type="match status" value="1"/>
</dbReference>
<dbReference type="GO" id="GO:0016787">
    <property type="term" value="F:hydrolase activity"/>
    <property type="evidence" value="ECO:0007669"/>
    <property type="project" value="UniProtKB-KW"/>
</dbReference>
<proteinExistence type="predicted"/>
<feature type="compositionally biased region" description="Low complexity" evidence="2">
    <location>
        <begin position="285"/>
        <end position="298"/>
    </location>
</feature>
<dbReference type="Pfam" id="PF05630">
    <property type="entry name" value="NPP1"/>
    <property type="match status" value="1"/>
</dbReference>
<comment type="caution">
    <text evidence="4">The sequence shown here is derived from an EMBL/GenBank/DDBJ whole genome shotgun (WGS) entry which is preliminary data.</text>
</comment>
<keyword evidence="5" id="KW-1185">Reference proteome</keyword>
<dbReference type="Pfam" id="PF13472">
    <property type="entry name" value="Lipase_GDSL_2"/>
    <property type="match status" value="1"/>
</dbReference>
<dbReference type="InterPro" id="IPR008701">
    <property type="entry name" value="NPP1"/>
</dbReference>
<evidence type="ECO:0000256" key="1">
    <source>
        <dbReference type="ARBA" id="ARBA00022729"/>
    </source>
</evidence>
<protein>
    <submittedName>
        <fullName evidence="4">SGNH hydrolase</fullName>
    </submittedName>
</protein>
<dbReference type="InterPro" id="IPR036514">
    <property type="entry name" value="SGNH_hydro_sf"/>
</dbReference>
<feature type="domain" description="SGNH hydrolase-type esterase" evidence="3">
    <location>
        <begin position="318"/>
        <end position="492"/>
    </location>
</feature>
<evidence type="ECO:0000313" key="5">
    <source>
        <dbReference type="Proteomes" id="UP000699042"/>
    </source>
</evidence>
<dbReference type="SUPFAM" id="SSF52266">
    <property type="entry name" value="SGNH hydrolase"/>
    <property type="match status" value="1"/>
</dbReference>